<dbReference type="InterPro" id="IPR013815">
    <property type="entry name" value="ATP_grasp_subdomain_1"/>
</dbReference>
<dbReference type="GO" id="GO:0004637">
    <property type="term" value="F:phosphoribosylamine-glycine ligase activity"/>
    <property type="evidence" value="ECO:0007669"/>
    <property type="project" value="UniProtKB-UniRule"/>
</dbReference>
<dbReference type="HAMAP" id="MF_00138">
    <property type="entry name" value="GARS"/>
    <property type="match status" value="1"/>
</dbReference>
<dbReference type="InterPro" id="IPR020560">
    <property type="entry name" value="PRibGlycinamide_synth_C-dom"/>
</dbReference>
<dbReference type="SMART" id="SM01209">
    <property type="entry name" value="GARS_A"/>
    <property type="match status" value="1"/>
</dbReference>
<dbReference type="NCBIfam" id="TIGR00877">
    <property type="entry name" value="purD"/>
    <property type="match status" value="1"/>
</dbReference>
<evidence type="ECO:0000256" key="13">
    <source>
        <dbReference type="ARBA" id="ARBA00038345"/>
    </source>
</evidence>
<organism evidence="21 22">
    <name type="scientific">Candidatus Thiopontia autotrophica</name>
    <dbReference type="NCBI Taxonomy" id="2841688"/>
    <lineage>
        <taxon>Bacteria</taxon>
        <taxon>Pseudomonadati</taxon>
        <taxon>Pseudomonadota</taxon>
        <taxon>Gammaproteobacteria</taxon>
        <taxon>Candidatus Thiopontia</taxon>
    </lineage>
</organism>
<evidence type="ECO:0000259" key="20">
    <source>
        <dbReference type="PROSITE" id="PS50975"/>
    </source>
</evidence>
<dbReference type="GO" id="GO:0005524">
    <property type="term" value="F:ATP binding"/>
    <property type="evidence" value="ECO:0007669"/>
    <property type="project" value="UniProtKB-UniRule"/>
</dbReference>
<dbReference type="Pfam" id="PF02843">
    <property type="entry name" value="GARS_C"/>
    <property type="match status" value="1"/>
</dbReference>
<evidence type="ECO:0000256" key="11">
    <source>
        <dbReference type="ARBA" id="ARBA00022842"/>
    </source>
</evidence>
<dbReference type="Gene3D" id="3.30.1490.20">
    <property type="entry name" value="ATP-grasp fold, A domain"/>
    <property type="match status" value="1"/>
</dbReference>
<keyword evidence="10 18" id="KW-0067">ATP-binding</keyword>
<gene>
    <name evidence="17 21" type="primary">purD</name>
    <name evidence="21" type="ORF">H8D24_04750</name>
</gene>
<keyword evidence="7" id="KW-0479">Metal-binding</keyword>
<dbReference type="PANTHER" id="PTHR43472:SF1">
    <property type="entry name" value="PHOSPHORIBOSYLAMINE--GLYCINE LIGASE, CHLOROPLASTIC"/>
    <property type="match status" value="1"/>
</dbReference>
<protein>
    <recommendedName>
        <fullName evidence="5 17">Phosphoribosylamine--glycine ligase</fullName>
        <ecNumber evidence="4 17">6.3.4.13</ecNumber>
    </recommendedName>
    <alternativeName>
        <fullName evidence="16 17">GARS</fullName>
    </alternativeName>
    <alternativeName>
        <fullName evidence="14 17">Glycinamide ribonucleotide synthetase</fullName>
    </alternativeName>
    <alternativeName>
        <fullName evidence="15 17">Phosphoribosylglycinamide synthetase</fullName>
    </alternativeName>
</protein>
<dbReference type="UniPathway" id="UPA00074">
    <property type="reaction ID" value="UER00125"/>
</dbReference>
<evidence type="ECO:0000256" key="9">
    <source>
        <dbReference type="ARBA" id="ARBA00022755"/>
    </source>
</evidence>
<evidence type="ECO:0000256" key="7">
    <source>
        <dbReference type="ARBA" id="ARBA00022723"/>
    </source>
</evidence>
<dbReference type="SUPFAM" id="SSF51246">
    <property type="entry name" value="Rudiment single hybrid motif"/>
    <property type="match status" value="1"/>
</dbReference>
<dbReference type="AlphaFoldDB" id="A0A8J6NX19"/>
<comment type="cofactor">
    <cofactor evidence="2">
        <name>Mg(2+)</name>
        <dbReference type="ChEBI" id="CHEBI:18420"/>
    </cofactor>
</comment>
<dbReference type="EC" id="6.3.4.13" evidence="4 17"/>
<evidence type="ECO:0000313" key="22">
    <source>
        <dbReference type="Proteomes" id="UP000654401"/>
    </source>
</evidence>
<dbReference type="InterPro" id="IPR020561">
    <property type="entry name" value="PRibGlycinamid_synth_ATP-grasp"/>
</dbReference>
<dbReference type="SUPFAM" id="SSF52440">
    <property type="entry name" value="PreATP-grasp domain"/>
    <property type="match status" value="1"/>
</dbReference>
<keyword evidence="8 18" id="KW-0547">Nucleotide-binding</keyword>
<dbReference type="Gene3D" id="3.90.600.10">
    <property type="entry name" value="Phosphoribosylglycinamide synthetase, C-terminal domain"/>
    <property type="match status" value="1"/>
</dbReference>
<comment type="similarity">
    <text evidence="13 17">Belongs to the GARS family.</text>
</comment>
<dbReference type="InterPro" id="IPR000115">
    <property type="entry name" value="PRibGlycinamide_synth"/>
</dbReference>
<dbReference type="InterPro" id="IPR016185">
    <property type="entry name" value="PreATP-grasp_dom_sf"/>
</dbReference>
<dbReference type="FunFam" id="3.40.50.20:FF:000006">
    <property type="entry name" value="Phosphoribosylamine--glycine ligase, chloroplastic"/>
    <property type="match status" value="1"/>
</dbReference>
<evidence type="ECO:0000256" key="17">
    <source>
        <dbReference type="HAMAP-Rule" id="MF_00138"/>
    </source>
</evidence>
<dbReference type="InterPro" id="IPR011054">
    <property type="entry name" value="Rudment_hybrid_motif"/>
</dbReference>
<dbReference type="PROSITE" id="PS00184">
    <property type="entry name" value="GARS"/>
    <property type="match status" value="1"/>
</dbReference>
<accession>A0A8J6NX19</accession>
<feature type="compositionally biased region" description="Basic and acidic residues" evidence="19">
    <location>
        <begin position="213"/>
        <end position="222"/>
    </location>
</feature>
<dbReference type="InterPro" id="IPR011761">
    <property type="entry name" value="ATP-grasp"/>
</dbReference>
<evidence type="ECO:0000256" key="15">
    <source>
        <dbReference type="ARBA" id="ARBA00042864"/>
    </source>
</evidence>
<dbReference type="SMART" id="SM01210">
    <property type="entry name" value="GARS_C"/>
    <property type="match status" value="1"/>
</dbReference>
<comment type="caution">
    <text evidence="21">The sequence shown here is derived from an EMBL/GenBank/DDBJ whole genome shotgun (WGS) entry which is preliminary data.</text>
</comment>
<dbReference type="GO" id="GO:0006189">
    <property type="term" value="P:'de novo' IMP biosynthetic process"/>
    <property type="evidence" value="ECO:0007669"/>
    <property type="project" value="UniProtKB-UniRule"/>
</dbReference>
<keyword evidence="11" id="KW-0460">Magnesium</keyword>
<proteinExistence type="inferred from homology"/>
<dbReference type="Pfam" id="PF02844">
    <property type="entry name" value="GARS_N"/>
    <property type="match status" value="1"/>
</dbReference>
<reference evidence="21 22" key="1">
    <citation type="submission" date="2020-08" db="EMBL/GenBank/DDBJ databases">
        <title>Bridging the membrane lipid divide: bacteria of the FCB group superphylum have the potential to synthesize archaeal ether lipids.</title>
        <authorList>
            <person name="Villanueva L."/>
            <person name="Von Meijenfeldt F.A.B."/>
            <person name="Westbye A.B."/>
            <person name="Yadav S."/>
            <person name="Hopmans E.C."/>
            <person name="Dutilh B.E."/>
            <person name="Sinninghe Damste J.S."/>
        </authorList>
    </citation>
    <scope>NUCLEOTIDE SEQUENCE [LARGE SCALE GENOMIC DNA]</scope>
    <source>
        <strain evidence="21">NIOZ-UU100</strain>
    </source>
</reference>
<dbReference type="PANTHER" id="PTHR43472">
    <property type="entry name" value="PHOSPHORIBOSYLAMINE--GLYCINE LIGASE"/>
    <property type="match status" value="1"/>
</dbReference>
<evidence type="ECO:0000256" key="16">
    <source>
        <dbReference type="ARBA" id="ARBA00079592"/>
    </source>
</evidence>
<evidence type="ECO:0000256" key="19">
    <source>
        <dbReference type="SAM" id="MobiDB-lite"/>
    </source>
</evidence>
<comment type="pathway">
    <text evidence="3 17">Purine metabolism; IMP biosynthesis via de novo pathway; N(1)-(5-phospho-D-ribosyl)glycinamide from 5-phospho-alpha-D-ribose 1-diphosphate: step 2/2.</text>
</comment>
<dbReference type="GO" id="GO:0009113">
    <property type="term" value="P:purine nucleobase biosynthetic process"/>
    <property type="evidence" value="ECO:0007669"/>
    <property type="project" value="InterPro"/>
</dbReference>
<evidence type="ECO:0000256" key="8">
    <source>
        <dbReference type="ARBA" id="ARBA00022741"/>
    </source>
</evidence>
<evidence type="ECO:0000256" key="18">
    <source>
        <dbReference type="PROSITE-ProRule" id="PRU00409"/>
    </source>
</evidence>
<evidence type="ECO:0000256" key="2">
    <source>
        <dbReference type="ARBA" id="ARBA00001946"/>
    </source>
</evidence>
<comment type="cofactor">
    <cofactor evidence="1">
        <name>Mn(2+)</name>
        <dbReference type="ChEBI" id="CHEBI:29035"/>
    </cofactor>
</comment>
<dbReference type="PROSITE" id="PS50975">
    <property type="entry name" value="ATP_GRASP"/>
    <property type="match status" value="1"/>
</dbReference>
<feature type="domain" description="ATP-grasp" evidence="20">
    <location>
        <begin position="109"/>
        <end position="316"/>
    </location>
</feature>
<dbReference type="FunFam" id="3.30.470.20:FF:000031">
    <property type="entry name" value="Phosphoribosylamine--glycine ligase"/>
    <property type="match status" value="1"/>
</dbReference>
<evidence type="ECO:0000256" key="6">
    <source>
        <dbReference type="ARBA" id="ARBA00022598"/>
    </source>
</evidence>
<evidence type="ECO:0000256" key="10">
    <source>
        <dbReference type="ARBA" id="ARBA00022840"/>
    </source>
</evidence>
<dbReference type="GO" id="GO:0046872">
    <property type="term" value="F:metal ion binding"/>
    <property type="evidence" value="ECO:0007669"/>
    <property type="project" value="UniProtKB-KW"/>
</dbReference>
<name>A0A8J6NX19_9GAMM</name>
<dbReference type="FunFam" id="3.90.600.10:FF:000001">
    <property type="entry name" value="Trifunctional purine biosynthetic protein adenosine-3"/>
    <property type="match status" value="1"/>
</dbReference>
<dbReference type="InterPro" id="IPR037123">
    <property type="entry name" value="PRibGlycinamide_synth_C_sf"/>
</dbReference>
<evidence type="ECO:0000256" key="12">
    <source>
        <dbReference type="ARBA" id="ARBA00023211"/>
    </source>
</evidence>
<sequence length="430" mass="45942">MKVLVIGSGGREHALAWKAAQNPEVKAVYVAPGNAGTALENKIENVAIGSDDIDELIAFAQRESIDLTIVGPEAPLVLGAVDQFQEQGLRCFGPNRGAAQLEGSKSFTKDFLARHNIPTAAYGNFTDLDEALEYLHKVGAPIVIKADGLAAGKGVILAQTVEEAEAAVRDMLAGNAFGDAGHKVVIEEFLSGEEASFIVIADGKNILPMATSQDHKARDNGDKGPNTGGMGAYSPAPVVTQEIYERVMKQVIIPTVEGMAAEGNPFTGFLYAGLMIDEDGNSKVLEYNVRFGDPETQPIMMRLQSDLVSLCNAAIDHKLDEIEMKWDPRPSLGVVLAAGGYPENYEKGDSISGLPKESLNDQKVFHAGTTEKNGDIVTAGGRVLCACALGDSVSDAQQKAYSLASQIKWNGIYYRTDIGYRAIARELPNQ</sequence>
<keyword evidence="9 17" id="KW-0658">Purine biosynthesis</keyword>
<comment type="catalytic activity">
    <reaction evidence="17">
        <text>5-phospho-beta-D-ribosylamine + glycine + ATP = N(1)-(5-phospho-beta-D-ribosyl)glycinamide + ADP + phosphate + H(+)</text>
        <dbReference type="Rhea" id="RHEA:17453"/>
        <dbReference type="ChEBI" id="CHEBI:15378"/>
        <dbReference type="ChEBI" id="CHEBI:30616"/>
        <dbReference type="ChEBI" id="CHEBI:43474"/>
        <dbReference type="ChEBI" id="CHEBI:57305"/>
        <dbReference type="ChEBI" id="CHEBI:58681"/>
        <dbReference type="ChEBI" id="CHEBI:143788"/>
        <dbReference type="ChEBI" id="CHEBI:456216"/>
        <dbReference type="EC" id="6.3.4.13"/>
    </reaction>
</comment>
<keyword evidence="12" id="KW-0464">Manganese</keyword>
<dbReference type="SUPFAM" id="SSF56059">
    <property type="entry name" value="Glutathione synthetase ATP-binding domain-like"/>
    <property type="match status" value="1"/>
</dbReference>
<evidence type="ECO:0000256" key="3">
    <source>
        <dbReference type="ARBA" id="ARBA00005174"/>
    </source>
</evidence>
<dbReference type="Gene3D" id="3.40.50.20">
    <property type="match status" value="1"/>
</dbReference>
<keyword evidence="6 17" id="KW-0436">Ligase</keyword>
<dbReference type="InterPro" id="IPR020562">
    <property type="entry name" value="PRibGlycinamide_synth_N"/>
</dbReference>
<evidence type="ECO:0000256" key="1">
    <source>
        <dbReference type="ARBA" id="ARBA00001936"/>
    </source>
</evidence>
<evidence type="ECO:0000256" key="14">
    <source>
        <dbReference type="ARBA" id="ARBA00042242"/>
    </source>
</evidence>
<dbReference type="Pfam" id="PF01071">
    <property type="entry name" value="GARS_A"/>
    <property type="match status" value="1"/>
</dbReference>
<dbReference type="Proteomes" id="UP000654401">
    <property type="component" value="Unassembled WGS sequence"/>
</dbReference>
<dbReference type="InterPro" id="IPR020559">
    <property type="entry name" value="PRibGlycinamide_synth_CS"/>
</dbReference>
<dbReference type="Gene3D" id="3.30.470.20">
    <property type="entry name" value="ATP-grasp fold, B domain"/>
    <property type="match status" value="1"/>
</dbReference>
<dbReference type="FunFam" id="3.30.1490.20:FF:000006">
    <property type="entry name" value="phosphoribosylamine--glycine ligase, chloroplastic-like"/>
    <property type="match status" value="1"/>
</dbReference>
<dbReference type="EMBL" id="JACNFK010000026">
    <property type="protein sequence ID" value="MBC8519701.1"/>
    <property type="molecule type" value="Genomic_DNA"/>
</dbReference>
<feature type="region of interest" description="Disordered" evidence="19">
    <location>
        <begin position="212"/>
        <end position="232"/>
    </location>
</feature>
<evidence type="ECO:0000256" key="5">
    <source>
        <dbReference type="ARBA" id="ARBA00020605"/>
    </source>
</evidence>
<evidence type="ECO:0000313" key="21">
    <source>
        <dbReference type="EMBL" id="MBC8519701.1"/>
    </source>
</evidence>
<evidence type="ECO:0000256" key="4">
    <source>
        <dbReference type="ARBA" id="ARBA00013255"/>
    </source>
</evidence>